<feature type="transmembrane region" description="Helical" evidence="2">
    <location>
        <begin position="1172"/>
        <end position="1191"/>
    </location>
</feature>
<dbReference type="VEuPathDB" id="FungiDB:VP01_492g2"/>
<feature type="transmembrane region" description="Helical" evidence="2">
    <location>
        <begin position="1302"/>
        <end position="1326"/>
    </location>
</feature>
<reference evidence="3 4" key="1">
    <citation type="submission" date="2015-08" db="EMBL/GenBank/DDBJ databases">
        <title>Next Generation Sequencing and Analysis of the Genome of Puccinia sorghi L Schw, the Causal Agent of Maize Common Rust.</title>
        <authorList>
            <person name="Rochi L."/>
            <person name="Burguener G."/>
            <person name="Darino M."/>
            <person name="Turjanski A."/>
            <person name="Kreff E."/>
            <person name="Dieguez M.J."/>
            <person name="Sacco F."/>
        </authorList>
    </citation>
    <scope>NUCLEOTIDE SEQUENCE [LARGE SCALE GENOMIC DNA]</scope>
    <source>
        <strain evidence="3 4">RO10H11247</strain>
    </source>
</reference>
<proteinExistence type="predicted"/>
<feature type="transmembrane region" description="Helical" evidence="2">
    <location>
        <begin position="5"/>
        <end position="24"/>
    </location>
</feature>
<evidence type="ECO:0000313" key="3">
    <source>
        <dbReference type="EMBL" id="KNZ49572.1"/>
    </source>
</evidence>
<comment type="caution">
    <text evidence="3">The sequence shown here is derived from an EMBL/GenBank/DDBJ whole genome shotgun (WGS) entry which is preliminary data.</text>
</comment>
<feature type="transmembrane region" description="Helical" evidence="2">
    <location>
        <begin position="1262"/>
        <end position="1290"/>
    </location>
</feature>
<sequence>MFFNMIYFCIFCTLIINIISFTLINDEYSLPQGLHSQQHKALQKMTSTGGDMYFHTTKESNTLEVAAADAMLKGLLIAFFSGGENTVGFWGLKPELEVGQVEKSLRGGKTGFGSPAKRGSGFCEAGSFRLEVEAGETKLGWCFKRTRYEMDQKEKKSIKWNSLRKERVNEVSKKRKDGVREEQTGIKIRMDQMLMRRIRLNNRILYRFAEEFFGSCLIDQGQLFNLFSFFSRTNITASTLRCQEQNISTCMRKPMILVVVEWKECLQSSHVFSSKHTWSHWIENRDVTPRRSTEGLEALSTRKITEFKMKCISFHLALQKNLLNCLHFNAHKTSKYANMWILDCSLAEACCNFNCRKLSKFFFAVWVCLSSKITHGQDSFWYTEQYSHDPDLQNYLPRRWRGKIERLSKSIIKDIFPKSLESEPNKTLLFHGQHFLGSNGATTKRYLPFQGIHIYYRWMLFCHTEVSDASGILSQNANIMRNSLFQFPLRQETGAFIIRKETNPPTQYLDIFPSHYHIRIHEKNFRFYLNYFFYFILLKYNLPLEDLWCHDHIIQSFFEIQPIKIECATHPGVPTMLLNYSKFVHLQIHHHKSWFWLEQSPKIAINSNPGPLKFSPELLKPANTSLKYEHKTKSLTHENSQQCTQPHPASQPQACLYLFSSILFYKNLCLFHLIGTEILSLFPSVSLRESKNLSKRLQFCSCVPDIIKVENKKSDQMKISTSDQKNPRTIIFPLITVSSSLSTTPDAYLFILPFLFSPPVFMWFLLINKPHLIRPSGSSFHQELKCLILPSYSCPQLHKLRDKSVEYKRKLCLQPYYLLHRLTSSLCNFLPPLLFFPTSWPLTPLYYKYFLFSPGICSPISSIIIKNYFYLVYTSQSGFTNPQTYTQLTRNQELNILPCLQYHHLNHLSLTHPLFTPARKGGMGLGGSGTRPAIHWLLHLRHKPSLLQFHFQAHLHHYHRSQTSWVSFQGISPDNFGLQHMHPGKLMKVKPVAASWGSWDPIKTIGYTLNILGSLSRAGFSDSVVPKPSYFNFQRLKNKIRIWMKNLMDCWVDFSIFFGFRYFAVPDLRQGAHAILIDLWGMLRQKEEVLMTLGGFIRLLNSYIPGVQATGGKEAKFLRFFLGLLIQNQDVLGQCRYFSQLLIIFRGSNDIYLATLPSDLISMGMISDYHGIKHFIVFLFLFIYLTIYLHTCKYICSKRRYFNSRGSVSDPGLFTKEELLLARITHTWQKQDITNYLSLHFFLLNLRLYFHNCSWSSMQEGLTLLVWCFVATYCAGLTQTMCMLWGMMLFWPNLVSNLTTPIMGFLIILSFFNYFFGSFLLCINFNEKNINLNKHRKKTLRKEIAKKTRIQIIRKEIGKKEINHSCSCVKSSPVGGGRSRRNVVWGVVVSCCGCGSEFLAKLSKQLQGLMIGCARAIGTTTPIGSCQIRTMTPQWGPTSMTGLGDCEGGLFLISGKLIEIHLKIMYQEEKTKHKTYCTPGGIHYDGEIPKAPLQFKMILIIIRKLQQHQKVIQSFLKARLSLFTGGHPGDWLWALLKDYSIHFKYLTQRLQGLKTAGIDRPKPLLPFPAGFRERFPANTQPQPNHAQVLHIQQFEPKLFASDIAQPVAFLHQFSFKRFPEPCPLREGQEWLQIVQWTGQKQLYDAVQYRGVPLLSRGPDGAFRVLRGKDPAPSTLRERPNNSKISPPSSSSTRRKPLLQIDDRFTALIVLSSLEIHSSAQAYALSNNSFHRELGRKI</sequence>
<dbReference type="EMBL" id="LAVV01010087">
    <property type="protein sequence ID" value="KNZ49572.1"/>
    <property type="molecule type" value="Genomic_DNA"/>
</dbReference>
<keyword evidence="2" id="KW-0472">Membrane</keyword>
<accession>A0A0L6UMT3</accession>
<evidence type="ECO:0000256" key="1">
    <source>
        <dbReference type="SAM" id="MobiDB-lite"/>
    </source>
</evidence>
<feature type="region of interest" description="Disordered" evidence="1">
    <location>
        <begin position="1662"/>
        <end position="1695"/>
    </location>
</feature>
<name>A0A0L6UMT3_9BASI</name>
<feature type="compositionally biased region" description="Low complexity" evidence="1">
    <location>
        <begin position="1681"/>
        <end position="1691"/>
    </location>
</feature>
<organism evidence="3 4">
    <name type="scientific">Puccinia sorghi</name>
    <dbReference type="NCBI Taxonomy" id="27349"/>
    <lineage>
        <taxon>Eukaryota</taxon>
        <taxon>Fungi</taxon>
        <taxon>Dikarya</taxon>
        <taxon>Basidiomycota</taxon>
        <taxon>Pucciniomycotina</taxon>
        <taxon>Pucciniomycetes</taxon>
        <taxon>Pucciniales</taxon>
        <taxon>Pucciniaceae</taxon>
        <taxon>Puccinia</taxon>
    </lineage>
</organism>
<protein>
    <submittedName>
        <fullName evidence="3">Putative signal peptide protein</fullName>
    </submittedName>
</protein>
<keyword evidence="4" id="KW-1185">Reference proteome</keyword>
<dbReference type="Proteomes" id="UP000037035">
    <property type="component" value="Unassembled WGS sequence"/>
</dbReference>
<evidence type="ECO:0000313" key="4">
    <source>
        <dbReference type="Proteomes" id="UP000037035"/>
    </source>
</evidence>
<keyword evidence="2" id="KW-1133">Transmembrane helix</keyword>
<gene>
    <name evidence="3" type="ORF">VP01_492g2</name>
</gene>
<keyword evidence="2" id="KW-0812">Transmembrane</keyword>
<evidence type="ECO:0000256" key="2">
    <source>
        <dbReference type="SAM" id="Phobius"/>
    </source>
</evidence>